<dbReference type="InterPro" id="IPR018297">
    <property type="entry name" value="A/G_cyclase_CS"/>
</dbReference>
<dbReference type="Gene3D" id="3.30.70.1230">
    <property type="entry name" value="Nucleotide cyclase"/>
    <property type="match status" value="3"/>
</dbReference>
<evidence type="ECO:0000256" key="11">
    <source>
        <dbReference type="ARBA" id="ARBA00022998"/>
    </source>
</evidence>
<organism evidence="18 19">
    <name type="scientific">Tegillarca granosa</name>
    <name type="common">Malaysian cockle</name>
    <name type="synonym">Anadara granosa</name>
    <dbReference type="NCBI Taxonomy" id="220873"/>
    <lineage>
        <taxon>Eukaryota</taxon>
        <taxon>Metazoa</taxon>
        <taxon>Spiralia</taxon>
        <taxon>Lophotrochozoa</taxon>
        <taxon>Mollusca</taxon>
        <taxon>Bivalvia</taxon>
        <taxon>Autobranchia</taxon>
        <taxon>Pteriomorphia</taxon>
        <taxon>Arcoida</taxon>
        <taxon>Arcoidea</taxon>
        <taxon>Arcidae</taxon>
        <taxon>Tegillarca</taxon>
    </lineage>
</organism>
<evidence type="ECO:0000256" key="1">
    <source>
        <dbReference type="ARBA" id="ARBA00001593"/>
    </source>
</evidence>
<evidence type="ECO:0000256" key="2">
    <source>
        <dbReference type="ARBA" id="ARBA00001946"/>
    </source>
</evidence>
<dbReference type="InterPro" id="IPR009398">
    <property type="entry name" value="Adcy_conserved_dom"/>
</dbReference>
<comment type="similarity">
    <text evidence="14">Belongs to the adenylyl cyclase class-4/guanylyl cyclase family.</text>
</comment>
<keyword evidence="5 16" id="KW-0812">Transmembrane</keyword>
<feature type="transmembrane region" description="Helical" evidence="16">
    <location>
        <begin position="158"/>
        <end position="176"/>
    </location>
</feature>
<evidence type="ECO:0000256" key="3">
    <source>
        <dbReference type="ARBA" id="ARBA00004141"/>
    </source>
</evidence>
<keyword evidence="6" id="KW-0479">Metal-binding</keyword>
<feature type="domain" description="Guanylate cyclase" evidence="17">
    <location>
        <begin position="838"/>
        <end position="933"/>
    </location>
</feature>
<feature type="region of interest" description="Disordered" evidence="15">
    <location>
        <begin position="1"/>
        <end position="26"/>
    </location>
</feature>
<evidence type="ECO:0000256" key="7">
    <source>
        <dbReference type="ARBA" id="ARBA00022741"/>
    </source>
</evidence>
<evidence type="ECO:0000313" key="19">
    <source>
        <dbReference type="Proteomes" id="UP001217089"/>
    </source>
</evidence>
<keyword evidence="19" id="KW-1185">Reference proteome</keyword>
<keyword evidence="11" id="KW-0115">cAMP biosynthesis</keyword>
<feature type="transmembrane region" description="Helical" evidence="16">
    <location>
        <begin position="524"/>
        <end position="544"/>
    </location>
</feature>
<dbReference type="Pfam" id="PF06327">
    <property type="entry name" value="Adcy_cons_dom"/>
    <property type="match status" value="1"/>
</dbReference>
<dbReference type="CDD" id="cd07302">
    <property type="entry name" value="CHD"/>
    <property type="match status" value="1"/>
</dbReference>
<keyword evidence="9" id="KW-0460">Magnesium</keyword>
<comment type="caution">
    <text evidence="18">The sequence shown here is derived from an EMBL/GenBank/DDBJ whole genome shotgun (WGS) entry which is preliminary data.</text>
</comment>
<evidence type="ECO:0000256" key="4">
    <source>
        <dbReference type="ARBA" id="ARBA00012201"/>
    </source>
</evidence>
<dbReference type="EC" id="4.6.1.1" evidence="4"/>
<evidence type="ECO:0000259" key="17">
    <source>
        <dbReference type="PROSITE" id="PS50125"/>
    </source>
</evidence>
<proteinExistence type="inferred from homology"/>
<comment type="cofactor">
    <cofactor evidence="2">
        <name>Mg(2+)</name>
        <dbReference type="ChEBI" id="CHEBI:18420"/>
    </cofactor>
</comment>
<comment type="subcellular location">
    <subcellularLocation>
        <location evidence="3">Membrane</location>
        <topology evidence="3">Multi-pass membrane protein</topology>
    </subcellularLocation>
</comment>
<evidence type="ECO:0000256" key="15">
    <source>
        <dbReference type="SAM" id="MobiDB-lite"/>
    </source>
</evidence>
<dbReference type="EMBL" id="JARBDR010000342">
    <property type="protein sequence ID" value="KAJ8314268.1"/>
    <property type="molecule type" value="Genomic_DNA"/>
</dbReference>
<dbReference type="SUPFAM" id="SSF55073">
    <property type="entry name" value="Nucleotide cyclase"/>
    <property type="match status" value="3"/>
</dbReference>
<dbReference type="PROSITE" id="PS00452">
    <property type="entry name" value="GUANYLATE_CYCLASE_1"/>
    <property type="match status" value="1"/>
</dbReference>
<evidence type="ECO:0000256" key="6">
    <source>
        <dbReference type="ARBA" id="ARBA00022723"/>
    </source>
</evidence>
<feature type="transmembrane region" description="Helical" evidence="16">
    <location>
        <begin position="626"/>
        <end position="648"/>
    </location>
</feature>
<keyword evidence="13 14" id="KW-0456">Lyase</keyword>
<evidence type="ECO:0000313" key="18">
    <source>
        <dbReference type="EMBL" id="KAJ8314268.1"/>
    </source>
</evidence>
<accession>A0ABQ9FA60</accession>
<dbReference type="InterPro" id="IPR001054">
    <property type="entry name" value="A/G_cyclase"/>
</dbReference>
<feature type="transmembrane region" description="Helical" evidence="16">
    <location>
        <begin position="497"/>
        <end position="518"/>
    </location>
</feature>
<keyword evidence="10 16" id="KW-1133">Transmembrane helix</keyword>
<evidence type="ECO:0000256" key="13">
    <source>
        <dbReference type="ARBA" id="ARBA00023239"/>
    </source>
</evidence>
<feature type="transmembrane region" description="Helical" evidence="16">
    <location>
        <begin position="706"/>
        <end position="725"/>
    </location>
</feature>
<sequence length="933" mass="107174">MKFKSGRVSPAPDAERPDSTCSQTRKSAWDRARDKFNAQQLSEKKHRSHYVSSQEVDLLSSKKHFTLKSVIKVFTSKRFKTDKLERLYQRYFFKLNQNSLIILMAFVCVIAVILTIFYYVDGAALPARGVNLAIVLITLIVLEIVCNRGAFDQQQMIAICYIILVLLCGVVTLITLDSSPHSLLYPIFSYSHVSMLLEYYTLSNRGCPEKSFLRNKKIILFADMCGFTSLSSQCTAQELVQLLNELFARFDRLAADNHCLRIKILGDCYYCVSGLPEPRSDHGHCCVEFGLDMIHAISLVRDVTGVDVNMRVGIHSGRVHCGVLGLRKWQFDVWSNDVTLANHMEAGGVPGKWQFDVWSYDVTLANHIEAGGVPGRVHITEETLSFLGDDYEVEPGHGEDRNSYLRDNNITTYLIKADTNREKFDHDSNANIHRKLGIGDAKFEFKNPEDEVNDYLGRAIDARSIDRLRSDHVRAFFLTFLKPELEEKYRRVRDSMFTSHVGCTLIMHILICCIQIIIIPRVTVMVVILSLSVSIVTIIFLLVLSESCQVGLDRNNLTSCLATIYNISESRVNLTHLYRTNITMATEINPCNSQQTSHFPEYFTFCVILSMLSCAVYVHANSIIKLVLLSSMTTIYLLMIEIIFPNMFDNRDFLVRANLGYLFLEIFEFLIAFYIRYIPIFVKLIFSEIRFFFIIRMEETVTVIPLKWETIVVLILFSVVLFVHAQQGESTARLDFLWKVQLFGKMVQKLGIPFIGKYRRLPATEEMEEMESLRAYNLKLVANILPLHVAEHFLKNNLKKDEQTNGIMNFRVMKIGIYYIWYFHSIQDLYYQDCDNTAVMFASISNFSEFYMELEGNNEGVECLRLLNEIIADFDEVLSEERFKCVEKIKTIGYTYMAASGLTPQTNYSDMSHVIALADYIFAIKAQLQYFCK</sequence>
<evidence type="ECO:0000256" key="14">
    <source>
        <dbReference type="RuleBase" id="RU000405"/>
    </source>
</evidence>
<dbReference type="PANTHER" id="PTHR45627:SF16">
    <property type="entry name" value="ADENYLATE CYCLASE"/>
    <property type="match status" value="1"/>
</dbReference>
<dbReference type="InterPro" id="IPR032628">
    <property type="entry name" value="AC_N"/>
</dbReference>
<gene>
    <name evidence="18" type="ORF">KUTeg_008829</name>
</gene>
<dbReference type="PROSITE" id="PS50125">
    <property type="entry name" value="GUANYLATE_CYCLASE_2"/>
    <property type="match status" value="2"/>
</dbReference>
<dbReference type="InterPro" id="IPR029787">
    <property type="entry name" value="Nucleotide_cyclase"/>
</dbReference>
<feature type="transmembrane region" description="Helical" evidence="16">
    <location>
        <begin position="660"/>
        <end position="686"/>
    </location>
</feature>
<protein>
    <recommendedName>
        <fullName evidence="4">adenylate cyclase</fullName>
        <ecNumber evidence="4">4.6.1.1</ecNumber>
    </recommendedName>
</protein>
<feature type="transmembrane region" description="Helical" evidence="16">
    <location>
        <begin position="100"/>
        <end position="120"/>
    </location>
</feature>
<evidence type="ECO:0000256" key="16">
    <source>
        <dbReference type="SAM" id="Phobius"/>
    </source>
</evidence>
<dbReference type="SMART" id="SM00044">
    <property type="entry name" value="CYCc"/>
    <property type="match status" value="1"/>
</dbReference>
<feature type="domain" description="Guanylate cyclase" evidence="17">
    <location>
        <begin position="218"/>
        <end position="345"/>
    </location>
</feature>
<evidence type="ECO:0000256" key="9">
    <source>
        <dbReference type="ARBA" id="ARBA00022842"/>
    </source>
</evidence>
<dbReference type="Pfam" id="PF16214">
    <property type="entry name" value="AC_N"/>
    <property type="match status" value="1"/>
</dbReference>
<evidence type="ECO:0000256" key="5">
    <source>
        <dbReference type="ARBA" id="ARBA00022692"/>
    </source>
</evidence>
<feature type="transmembrane region" description="Helical" evidence="16">
    <location>
        <begin position="126"/>
        <end position="146"/>
    </location>
</feature>
<dbReference type="PANTHER" id="PTHR45627">
    <property type="entry name" value="ADENYLATE CYCLASE TYPE 1"/>
    <property type="match status" value="1"/>
</dbReference>
<dbReference type="Pfam" id="PF00211">
    <property type="entry name" value="Guanylate_cyc"/>
    <property type="match status" value="2"/>
</dbReference>
<name>A0ABQ9FA60_TEGGR</name>
<evidence type="ECO:0000256" key="8">
    <source>
        <dbReference type="ARBA" id="ARBA00022840"/>
    </source>
</evidence>
<comment type="catalytic activity">
    <reaction evidence="1">
        <text>ATP = 3',5'-cyclic AMP + diphosphate</text>
        <dbReference type="Rhea" id="RHEA:15389"/>
        <dbReference type="ChEBI" id="CHEBI:30616"/>
        <dbReference type="ChEBI" id="CHEBI:33019"/>
        <dbReference type="ChEBI" id="CHEBI:58165"/>
        <dbReference type="EC" id="4.6.1.1"/>
    </reaction>
</comment>
<keyword evidence="12 16" id="KW-0472">Membrane</keyword>
<keyword evidence="7" id="KW-0547">Nucleotide-binding</keyword>
<feature type="transmembrane region" description="Helical" evidence="16">
    <location>
        <begin position="182"/>
        <end position="202"/>
    </location>
</feature>
<evidence type="ECO:0000256" key="12">
    <source>
        <dbReference type="ARBA" id="ARBA00023136"/>
    </source>
</evidence>
<keyword evidence="8" id="KW-0067">ATP-binding</keyword>
<evidence type="ECO:0000256" key="10">
    <source>
        <dbReference type="ARBA" id="ARBA00022989"/>
    </source>
</evidence>
<reference evidence="18 19" key="1">
    <citation type="submission" date="2022-12" db="EMBL/GenBank/DDBJ databases">
        <title>Chromosome-level genome of Tegillarca granosa.</title>
        <authorList>
            <person name="Kim J."/>
        </authorList>
    </citation>
    <scope>NUCLEOTIDE SEQUENCE [LARGE SCALE GENOMIC DNA]</scope>
    <source>
        <strain evidence="18">Teg-2019</strain>
        <tissue evidence="18">Adductor muscle</tissue>
    </source>
</reference>
<dbReference type="Proteomes" id="UP001217089">
    <property type="component" value="Unassembled WGS sequence"/>
</dbReference>